<organism evidence="1 2">
    <name type="scientific">Streptomyces griseiscabiei</name>
    <dbReference type="NCBI Taxonomy" id="2993540"/>
    <lineage>
        <taxon>Bacteria</taxon>
        <taxon>Bacillati</taxon>
        <taxon>Actinomycetota</taxon>
        <taxon>Actinomycetes</taxon>
        <taxon>Kitasatosporales</taxon>
        <taxon>Streptomycetaceae</taxon>
        <taxon>Streptomyces</taxon>
    </lineage>
</organism>
<sequence>MGEELARVLEGGGTASLGRHTPVVLHELGFTAVSATALWWMDLLGPTTLHVELPCR</sequence>
<name>A0ABU4L6K0_9ACTN</name>
<accession>A0ABU4L6K0</accession>
<keyword evidence="2" id="KW-1185">Reference proteome</keyword>
<dbReference type="Proteomes" id="UP001271723">
    <property type="component" value="Unassembled WGS sequence"/>
</dbReference>
<dbReference type="RefSeq" id="WP_256964183.1">
    <property type="nucleotide sequence ID" value="NZ_JAGJBZ010000002.1"/>
</dbReference>
<evidence type="ECO:0000313" key="1">
    <source>
        <dbReference type="EMBL" id="MDX2911238.1"/>
    </source>
</evidence>
<protein>
    <submittedName>
        <fullName evidence="1">Uncharacterized protein</fullName>
    </submittedName>
</protein>
<reference evidence="1 2" key="1">
    <citation type="journal article" date="2023" name="Microb. Genom.">
        <title>Mesoterricola silvestris gen. nov., sp. nov., Mesoterricola sediminis sp. nov., Geothrix oryzae sp. nov., Geothrix edaphica sp. nov., Geothrix rubra sp. nov., and Geothrix limicola sp. nov., six novel members of Acidobacteriota isolated from soils.</title>
        <authorList>
            <person name="Weisberg A.J."/>
            <person name="Pearce E."/>
            <person name="Kramer C.G."/>
            <person name="Chang J.H."/>
            <person name="Clarke C.R."/>
        </authorList>
    </citation>
    <scope>NUCLEOTIDE SEQUENCE [LARGE SCALE GENOMIC DNA]</scope>
    <source>
        <strain evidence="1 2">NRRL_B-2795</strain>
    </source>
</reference>
<gene>
    <name evidence="1" type="ORF">PV517_21375</name>
</gene>
<evidence type="ECO:0000313" key="2">
    <source>
        <dbReference type="Proteomes" id="UP001271723"/>
    </source>
</evidence>
<comment type="caution">
    <text evidence="1">The sequence shown here is derived from an EMBL/GenBank/DDBJ whole genome shotgun (WGS) entry which is preliminary data.</text>
</comment>
<proteinExistence type="predicted"/>
<dbReference type="EMBL" id="JARAVY010000008">
    <property type="protein sequence ID" value="MDX2911238.1"/>
    <property type="molecule type" value="Genomic_DNA"/>
</dbReference>